<evidence type="ECO:0000313" key="3">
    <source>
        <dbReference type="Proteomes" id="UP000217199"/>
    </source>
</evidence>
<feature type="region of interest" description="Disordered" evidence="1">
    <location>
        <begin position="78"/>
        <end position="127"/>
    </location>
</feature>
<feature type="compositionally biased region" description="Basic and acidic residues" evidence="1">
    <location>
        <begin position="78"/>
        <end position="92"/>
    </location>
</feature>
<dbReference type="EMBL" id="NBII01000006">
    <property type="protein sequence ID" value="PAV18237.1"/>
    <property type="molecule type" value="Genomic_DNA"/>
</dbReference>
<dbReference type="Proteomes" id="UP000217199">
    <property type="component" value="Unassembled WGS sequence"/>
</dbReference>
<protein>
    <submittedName>
        <fullName evidence="2">Uncharacterized protein</fullName>
    </submittedName>
</protein>
<proteinExistence type="predicted"/>
<dbReference type="InParanoid" id="A0A286UF86"/>
<evidence type="ECO:0000313" key="2">
    <source>
        <dbReference type="EMBL" id="PAV18237.1"/>
    </source>
</evidence>
<gene>
    <name evidence="2" type="ORF">PNOK_0672300</name>
</gene>
<evidence type="ECO:0000256" key="1">
    <source>
        <dbReference type="SAM" id="MobiDB-lite"/>
    </source>
</evidence>
<organism evidence="2 3">
    <name type="scientific">Pyrrhoderma noxium</name>
    <dbReference type="NCBI Taxonomy" id="2282107"/>
    <lineage>
        <taxon>Eukaryota</taxon>
        <taxon>Fungi</taxon>
        <taxon>Dikarya</taxon>
        <taxon>Basidiomycota</taxon>
        <taxon>Agaricomycotina</taxon>
        <taxon>Agaricomycetes</taxon>
        <taxon>Hymenochaetales</taxon>
        <taxon>Hymenochaetaceae</taxon>
        <taxon>Pyrrhoderma</taxon>
    </lineage>
</organism>
<sequence>MSNPKPGLNSVTLEVANVISSFEIDTKTNTVARFFSLRNSQFTDTFASEELLVNFVKGQFLKRASRIREERKIAAANKRAERMNEETGEKYKGQRLHRRKQEMQEATYPTPLDQGDVERKLSSYKRY</sequence>
<accession>A0A286UF86</accession>
<dbReference type="AlphaFoldDB" id="A0A286UF86"/>
<comment type="caution">
    <text evidence="2">The sequence shown here is derived from an EMBL/GenBank/DDBJ whole genome shotgun (WGS) entry which is preliminary data.</text>
</comment>
<keyword evidence="3" id="KW-1185">Reference proteome</keyword>
<name>A0A286UF86_9AGAM</name>
<reference evidence="2 3" key="1">
    <citation type="journal article" date="2017" name="Mol. Ecol.">
        <title>Comparative and population genomic landscape of Phellinus noxius: A hypervariable fungus causing root rot in trees.</title>
        <authorList>
            <person name="Chung C.L."/>
            <person name="Lee T.J."/>
            <person name="Akiba M."/>
            <person name="Lee H.H."/>
            <person name="Kuo T.H."/>
            <person name="Liu D."/>
            <person name="Ke H.M."/>
            <person name="Yokoi T."/>
            <person name="Roa M.B."/>
            <person name="Lu M.J."/>
            <person name="Chang Y.Y."/>
            <person name="Ann P.J."/>
            <person name="Tsai J.N."/>
            <person name="Chen C.Y."/>
            <person name="Tzean S.S."/>
            <person name="Ota Y."/>
            <person name="Hattori T."/>
            <person name="Sahashi N."/>
            <person name="Liou R.F."/>
            <person name="Kikuchi T."/>
            <person name="Tsai I.J."/>
        </authorList>
    </citation>
    <scope>NUCLEOTIDE SEQUENCE [LARGE SCALE GENOMIC DNA]</scope>
    <source>
        <strain evidence="2 3">FFPRI411160</strain>
    </source>
</reference>